<dbReference type="GeneID" id="93621809"/>
<dbReference type="InterPro" id="IPR011990">
    <property type="entry name" value="TPR-like_helical_dom_sf"/>
</dbReference>
<gene>
    <name evidence="2" type="ORF">RO3G_14844</name>
</gene>
<dbReference type="AlphaFoldDB" id="I1CNV3"/>
<dbReference type="RefSeq" id="XP_067525529.1">
    <property type="nucleotide sequence ID" value="XM_067669428.1"/>
</dbReference>
<dbReference type="OrthoDB" id="10262026at2759"/>
<dbReference type="Pfam" id="PF04049">
    <property type="entry name" value="ANAPC8"/>
    <property type="match status" value="1"/>
</dbReference>
<name>I1CNV3_RHIO9</name>
<evidence type="ECO:0000259" key="1">
    <source>
        <dbReference type="Pfam" id="PF04049"/>
    </source>
</evidence>
<dbReference type="Proteomes" id="UP000009138">
    <property type="component" value="Unassembled WGS sequence"/>
</dbReference>
<dbReference type="STRING" id="246409.I1CNV3"/>
<dbReference type="InterPro" id="IPR007192">
    <property type="entry name" value="APC8"/>
</dbReference>
<feature type="domain" description="Cdc23" evidence="1">
    <location>
        <begin position="2"/>
        <end position="148"/>
    </location>
</feature>
<dbReference type="EMBL" id="CH476746">
    <property type="protein sequence ID" value="EIE90133.1"/>
    <property type="molecule type" value="Genomic_DNA"/>
</dbReference>
<dbReference type="VEuPathDB" id="FungiDB:RO3G_14844"/>
<protein>
    <recommendedName>
        <fullName evidence="1">Cdc23 domain-containing protein</fullName>
    </recommendedName>
</protein>
<accession>I1CNV3</accession>
<dbReference type="eggNOG" id="KOG1155">
    <property type="taxonomic scope" value="Eukaryota"/>
</dbReference>
<keyword evidence="3" id="KW-1185">Reference proteome</keyword>
<reference evidence="2 3" key="1">
    <citation type="journal article" date="2009" name="PLoS Genet.">
        <title>Genomic analysis of the basal lineage fungus Rhizopus oryzae reveals a whole-genome duplication.</title>
        <authorList>
            <person name="Ma L.-J."/>
            <person name="Ibrahim A.S."/>
            <person name="Skory C."/>
            <person name="Grabherr M.G."/>
            <person name="Burger G."/>
            <person name="Butler M."/>
            <person name="Elias M."/>
            <person name="Idnurm A."/>
            <person name="Lang B.F."/>
            <person name="Sone T."/>
            <person name="Abe A."/>
            <person name="Calvo S.E."/>
            <person name="Corrochano L.M."/>
            <person name="Engels R."/>
            <person name="Fu J."/>
            <person name="Hansberg W."/>
            <person name="Kim J.-M."/>
            <person name="Kodira C.D."/>
            <person name="Koehrsen M.J."/>
            <person name="Liu B."/>
            <person name="Miranda-Saavedra D."/>
            <person name="O'Leary S."/>
            <person name="Ortiz-Castellanos L."/>
            <person name="Poulter R."/>
            <person name="Rodriguez-Romero J."/>
            <person name="Ruiz-Herrera J."/>
            <person name="Shen Y.-Q."/>
            <person name="Zeng Q."/>
            <person name="Galagan J."/>
            <person name="Birren B.W."/>
            <person name="Cuomo C.A."/>
            <person name="Wickes B.L."/>
        </authorList>
    </citation>
    <scope>NUCLEOTIDE SEQUENCE [LARGE SCALE GENOMIC DNA]</scope>
    <source>
        <strain evidence="3">RA 99-880 / ATCC MYA-4621 / FGSC 9543 / NRRL 43880</strain>
    </source>
</reference>
<dbReference type="Gene3D" id="1.25.40.10">
    <property type="entry name" value="Tetratricopeptide repeat domain"/>
    <property type="match status" value="1"/>
</dbReference>
<organism evidence="2 3">
    <name type="scientific">Rhizopus delemar (strain RA 99-880 / ATCC MYA-4621 / FGSC 9543 / NRRL 43880)</name>
    <name type="common">Mucormycosis agent</name>
    <name type="synonym">Rhizopus arrhizus var. delemar</name>
    <dbReference type="NCBI Taxonomy" id="246409"/>
    <lineage>
        <taxon>Eukaryota</taxon>
        <taxon>Fungi</taxon>
        <taxon>Fungi incertae sedis</taxon>
        <taxon>Mucoromycota</taxon>
        <taxon>Mucoromycotina</taxon>
        <taxon>Mucoromycetes</taxon>
        <taxon>Mucorales</taxon>
        <taxon>Mucorineae</taxon>
        <taxon>Rhizopodaceae</taxon>
        <taxon>Rhizopus</taxon>
    </lineage>
</organism>
<dbReference type="InParanoid" id="I1CNV3"/>
<proteinExistence type="predicted"/>
<evidence type="ECO:0000313" key="3">
    <source>
        <dbReference type="Proteomes" id="UP000009138"/>
    </source>
</evidence>
<dbReference type="GO" id="GO:0005680">
    <property type="term" value="C:anaphase-promoting complex"/>
    <property type="evidence" value="ECO:0007669"/>
    <property type="project" value="InterPro"/>
</dbReference>
<evidence type="ECO:0000313" key="2">
    <source>
        <dbReference type="EMBL" id="EIE90133.1"/>
    </source>
</evidence>
<sequence length="163" mass="19289">MGERRKEEFMQDVLGSTESCENPELDSIYQELQENYHNLDAFGLYLLGIVLKRRRETFKAAAVLLESVRKYQYNWSAWMELASLVQNKKMFLDLRTLLNREFESSLVKEFFLAKVCIDLQGQGTIFRDIMDSLDDYFPKSAYILSQWATFYYDAMGKDERVLR</sequence>